<organism evidence="1 2">
    <name type="scientific">Melastoma candidum</name>
    <dbReference type="NCBI Taxonomy" id="119954"/>
    <lineage>
        <taxon>Eukaryota</taxon>
        <taxon>Viridiplantae</taxon>
        <taxon>Streptophyta</taxon>
        <taxon>Embryophyta</taxon>
        <taxon>Tracheophyta</taxon>
        <taxon>Spermatophyta</taxon>
        <taxon>Magnoliopsida</taxon>
        <taxon>eudicotyledons</taxon>
        <taxon>Gunneridae</taxon>
        <taxon>Pentapetalae</taxon>
        <taxon>rosids</taxon>
        <taxon>malvids</taxon>
        <taxon>Myrtales</taxon>
        <taxon>Melastomataceae</taxon>
        <taxon>Melastomatoideae</taxon>
        <taxon>Melastomateae</taxon>
        <taxon>Melastoma</taxon>
    </lineage>
</organism>
<comment type="caution">
    <text evidence="1">The sequence shown here is derived from an EMBL/GenBank/DDBJ whole genome shotgun (WGS) entry which is preliminary data.</text>
</comment>
<evidence type="ECO:0000313" key="1">
    <source>
        <dbReference type="EMBL" id="KAI4366655.1"/>
    </source>
</evidence>
<dbReference type="Proteomes" id="UP001057402">
    <property type="component" value="Chromosome 6"/>
</dbReference>
<dbReference type="EMBL" id="CM042885">
    <property type="protein sequence ID" value="KAI4366655.1"/>
    <property type="molecule type" value="Genomic_DNA"/>
</dbReference>
<keyword evidence="2" id="KW-1185">Reference proteome</keyword>
<name>A0ACB9QJH2_9MYRT</name>
<gene>
    <name evidence="1" type="ORF">MLD38_022503</name>
</gene>
<reference evidence="2" key="1">
    <citation type="journal article" date="2023" name="Front. Plant Sci.">
        <title>Chromosomal-level genome assembly of Melastoma candidum provides insights into trichome evolution.</title>
        <authorList>
            <person name="Zhong Y."/>
            <person name="Wu W."/>
            <person name="Sun C."/>
            <person name="Zou P."/>
            <person name="Liu Y."/>
            <person name="Dai S."/>
            <person name="Zhou R."/>
        </authorList>
    </citation>
    <scope>NUCLEOTIDE SEQUENCE [LARGE SCALE GENOMIC DNA]</scope>
</reference>
<accession>A0ACB9QJH2</accession>
<evidence type="ECO:0000313" key="2">
    <source>
        <dbReference type="Proteomes" id="UP001057402"/>
    </source>
</evidence>
<protein>
    <submittedName>
        <fullName evidence="1">Uncharacterized protein</fullName>
    </submittedName>
</protein>
<sequence length="85" mass="10003">MAIEGTSFCFITSHLASGEKKGDEGRRNRQVSEIFRRTTFPRSRRDVDSRPLTILGHDRIFWFGDLNYRLYGEKHMARRLIKGED</sequence>
<proteinExistence type="predicted"/>